<proteinExistence type="predicted"/>
<reference evidence="3" key="1">
    <citation type="submission" date="2024-07" db="EMBL/GenBank/DDBJ databases">
        <authorList>
            <person name="Biller S.J."/>
        </authorList>
    </citation>
    <scope>NUCLEOTIDE SEQUENCE</scope>
    <source>
        <strain evidence="3">WC2401</strain>
    </source>
</reference>
<dbReference type="Gene3D" id="2.60.120.1440">
    <property type="match status" value="1"/>
</dbReference>
<accession>A0AB39WYW2</accession>
<protein>
    <submittedName>
        <fullName evidence="3">FecR domain-containing protein</fullName>
    </submittedName>
</protein>
<dbReference type="InterPro" id="IPR032623">
    <property type="entry name" value="FecR_N"/>
</dbReference>
<evidence type="ECO:0000259" key="2">
    <source>
        <dbReference type="Pfam" id="PF16220"/>
    </source>
</evidence>
<organism evidence="3">
    <name type="scientific">Pseudomonas sp. WC2401</name>
    <dbReference type="NCBI Taxonomy" id="3234143"/>
    <lineage>
        <taxon>Bacteria</taxon>
        <taxon>Pseudomonadati</taxon>
        <taxon>Pseudomonadota</taxon>
        <taxon>Gammaproteobacteria</taxon>
        <taxon>Pseudomonadales</taxon>
        <taxon>Pseudomonadaceae</taxon>
        <taxon>Pseudomonas</taxon>
    </lineage>
</organism>
<dbReference type="InterPro" id="IPR006860">
    <property type="entry name" value="FecR"/>
</dbReference>
<dbReference type="PIRSF" id="PIRSF018266">
    <property type="entry name" value="FecR"/>
    <property type="match status" value="1"/>
</dbReference>
<dbReference type="PANTHER" id="PTHR30273">
    <property type="entry name" value="PERIPLASMIC SIGNAL SENSOR AND SIGMA FACTOR ACTIVATOR FECR-RELATED"/>
    <property type="match status" value="1"/>
</dbReference>
<dbReference type="Pfam" id="PF16220">
    <property type="entry name" value="DUF4880"/>
    <property type="match status" value="1"/>
</dbReference>
<evidence type="ECO:0000259" key="1">
    <source>
        <dbReference type="Pfam" id="PF04773"/>
    </source>
</evidence>
<gene>
    <name evidence="3" type="ORF">AB3G35_00740</name>
</gene>
<dbReference type="PANTHER" id="PTHR30273:SF2">
    <property type="entry name" value="PROTEIN FECR"/>
    <property type="match status" value="1"/>
</dbReference>
<feature type="domain" description="FecR N-terminal" evidence="2">
    <location>
        <begin position="13"/>
        <end position="51"/>
    </location>
</feature>
<dbReference type="RefSeq" id="WP_369782225.1">
    <property type="nucleotide sequence ID" value="NZ_CP165623.1"/>
</dbReference>
<dbReference type="AlphaFoldDB" id="A0AB39WYW2"/>
<dbReference type="InterPro" id="IPR012373">
    <property type="entry name" value="Ferrdict_sens_TM"/>
</dbReference>
<evidence type="ECO:0000313" key="3">
    <source>
        <dbReference type="EMBL" id="XDV06171.1"/>
    </source>
</evidence>
<dbReference type="Pfam" id="PF04773">
    <property type="entry name" value="FecR"/>
    <property type="match status" value="1"/>
</dbReference>
<sequence length="328" mass="36076">MTEKPPPNPIWETALDWLLLIQENPHDPELAARLNHWRASAPEHDAAYRKALKVWSLSGEALSLPVATVPVPVPVPVPTALRPPARLSRRKRALVGAAVAASALLMWGPDWQAMQADYRSPTAEHRTVTLSDGSQMLLDSNTLADVQFNPEQREVTLLRGQAFFSVKHDTNRAFYVNAGDVRVRVTGTAFAVNLDDNGVDVSVESGTVAVQTPQASASATHLLGHGDQLHFAANDRQTRIVQLPLEQIAPWRRWQLVAIDQSIDDVIMQLRRYQPGLIVLTDKALGQRRITAALNLRDPKRALQTAIAPLGGRLQDGVPYTLIVSTKP</sequence>
<dbReference type="GO" id="GO:0016989">
    <property type="term" value="F:sigma factor antagonist activity"/>
    <property type="evidence" value="ECO:0007669"/>
    <property type="project" value="TreeGrafter"/>
</dbReference>
<dbReference type="EMBL" id="CP165623">
    <property type="protein sequence ID" value="XDV06171.1"/>
    <property type="molecule type" value="Genomic_DNA"/>
</dbReference>
<name>A0AB39WYW2_9PSED</name>
<feature type="domain" description="FecR protein" evidence="1">
    <location>
        <begin position="117"/>
        <end position="208"/>
    </location>
</feature>